<gene>
    <name evidence="4" type="primary">LOC107073320</name>
</gene>
<sequence length="484" mass="56565">MWHMKIVKNNNPKINYKYWVCVAGYLKDGTYIESSPILDAESPRVVVSENSRYYLKYNTTIQKKLPPPSFNVDELNKFLNGFPKDWKSIIKEQISRIYGKDCVISLSTEKKIYANIQKTDELFDVLHKNIFENGSDSNRTVKAQHVDSNHHLVKDHLKKHKKLRNFYLDDTNIEISSYKGIFKKSFNQNRVEEFNNGRYNRSDTAIMFYNQEDMFANKDIKENRNNKTSFYHDANYQCGSNNQSYYSPYKNSYLHEKSTTENQINNMCRYPESKDISIKNSNTSHPYDVGHQKTIPGAKNYSEKNENDRSERHDFGQKLFTDRKRTNRNDSKSKNSVKQSNKKKEIFRIERPNDSAVGKEVKRQDTINSKYPIIKIKGADIAVADFSKKTKDSDYTSASFKNTEKRKFVLDELDEDSEKVENSSEDSNNSSYKKEEAMKLGDKKILYDDIILNKKTVEFKNSGTEKNIKLIINEKDNDLPMLNS</sequence>
<evidence type="ECO:0000313" key="4">
    <source>
        <dbReference type="RefSeq" id="XP_015189400.1"/>
    </source>
</evidence>
<feature type="region of interest" description="Disordered" evidence="1">
    <location>
        <begin position="414"/>
        <end position="435"/>
    </location>
</feature>
<evidence type="ECO:0000259" key="2">
    <source>
        <dbReference type="Pfam" id="PF09133"/>
    </source>
</evidence>
<dbReference type="InterPro" id="IPR015216">
    <property type="entry name" value="SANTA"/>
</dbReference>
<feature type="region of interest" description="Disordered" evidence="1">
    <location>
        <begin position="276"/>
        <end position="362"/>
    </location>
</feature>
<organism evidence="3 4">
    <name type="scientific">Polistes dominula</name>
    <name type="common">European paper wasp</name>
    <name type="synonym">Vespa dominula</name>
    <dbReference type="NCBI Taxonomy" id="743375"/>
    <lineage>
        <taxon>Eukaryota</taxon>
        <taxon>Metazoa</taxon>
        <taxon>Ecdysozoa</taxon>
        <taxon>Arthropoda</taxon>
        <taxon>Hexapoda</taxon>
        <taxon>Insecta</taxon>
        <taxon>Pterygota</taxon>
        <taxon>Neoptera</taxon>
        <taxon>Endopterygota</taxon>
        <taxon>Hymenoptera</taxon>
        <taxon>Apocrita</taxon>
        <taxon>Aculeata</taxon>
        <taxon>Vespoidea</taxon>
        <taxon>Vespidae</taxon>
        <taxon>Polistinae</taxon>
        <taxon>Polistini</taxon>
        <taxon>Polistes</taxon>
    </lineage>
</organism>
<name>A0ABM1JAB2_POLDO</name>
<evidence type="ECO:0000313" key="3">
    <source>
        <dbReference type="Proteomes" id="UP000694924"/>
    </source>
</evidence>
<dbReference type="RefSeq" id="XP_015189400.1">
    <property type="nucleotide sequence ID" value="XM_015333914.1"/>
</dbReference>
<proteinExistence type="predicted"/>
<reference evidence="4" key="1">
    <citation type="submission" date="2025-08" db="UniProtKB">
        <authorList>
            <consortium name="RefSeq"/>
        </authorList>
    </citation>
    <scope>IDENTIFICATION</scope>
    <source>
        <tissue evidence="4">Whole body</tissue>
    </source>
</reference>
<feature type="domain" description="SANTA" evidence="2">
    <location>
        <begin position="15"/>
        <end position="88"/>
    </location>
</feature>
<feature type="compositionally biased region" description="Basic and acidic residues" evidence="1">
    <location>
        <begin position="342"/>
        <end position="362"/>
    </location>
</feature>
<dbReference type="Pfam" id="PF09133">
    <property type="entry name" value="SANTA"/>
    <property type="match status" value="1"/>
</dbReference>
<dbReference type="GeneID" id="107073320"/>
<feature type="compositionally biased region" description="Basic and acidic residues" evidence="1">
    <location>
        <begin position="301"/>
        <end position="333"/>
    </location>
</feature>
<evidence type="ECO:0000256" key="1">
    <source>
        <dbReference type="SAM" id="MobiDB-lite"/>
    </source>
</evidence>
<protein>
    <submittedName>
        <fullName evidence="4">Homeobox protein 12-like</fullName>
    </submittedName>
</protein>
<keyword evidence="3" id="KW-1185">Reference proteome</keyword>
<dbReference type="Proteomes" id="UP000694924">
    <property type="component" value="Unplaced"/>
</dbReference>
<accession>A0ABM1JAB2</accession>